<feature type="domain" description="PAC" evidence="11">
    <location>
        <begin position="570"/>
        <end position="622"/>
    </location>
</feature>
<dbReference type="RefSeq" id="WP_015157272.1">
    <property type="nucleotide sequence ID" value="NC_019695.1"/>
</dbReference>
<feature type="domain" description="PAS" evidence="10">
    <location>
        <begin position="495"/>
        <end position="537"/>
    </location>
</feature>
<evidence type="ECO:0000259" key="10">
    <source>
        <dbReference type="PROSITE" id="PS50112"/>
    </source>
</evidence>
<gene>
    <name evidence="12" type="ORF">Chro_5369</name>
</gene>
<dbReference type="Gene3D" id="3.30.450.20">
    <property type="entry name" value="PAS domain"/>
    <property type="match status" value="4"/>
</dbReference>
<dbReference type="PROSITE" id="PS50109">
    <property type="entry name" value="HIS_KIN"/>
    <property type="match status" value="1"/>
</dbReference>
<dbReference type="AlphaFoldDB" id="K9U908"/>
<evidence type="ECO:0000256" key="1">
    <source>
        <dbReference type="ARBA" id="ARBA00000085"/>
    </source>
</evidence>
<dbReference type="Proteomes" id="UP000010384">
    <property type="component" value="Chromosome"/>
</dbReference>
<keyword evidence="3" id="KW-0597">Phosphoprotein</keyword>
<dbReference type="SMART" id="SM00388">
    <property type="entry name" value="HisKA"/>
    <property type="match status" value="1"/>
</dbReference>
<feature type="compositionally biased region" description="Polar residues" evidence="7">
    <location>
        <begin position="194"/>
        <end position="204"/>
    </location>
</feature>
<dbReference type="OrthoDB" id="475707at2"/>
<dbReference type="PATRIC" id="fig|251229.3.peg.6273"/>
<feature type="transmembrane region" description="Helical" evidence="8">
    <location>
        <begin position="44"/>
        <end position="63"/>
    </location>
</feature>
<feature type="transmembrane region" description="Helical" evidence="8">
    <location>
        <begin position="9"/>
        <end position="32"/>
    </location>
</feature>
<dbReference type="Pfam" id="PF13188">
    <property type="entry name" value="PAS_8"/>
    <property type="match status" value="1"/>
</dbReference>
<dbReference type="eggNOG" id="COG4251">
    <property type="taxonomic scope" value="Bacteria"/>
</dbReference>
<keyword evidence="13" id="KW-1185">Reference proteome</keyword>
<dbReference type="PROSITE" id="PS50112">
    <property type="entry name" value="PAS"/>
    <property type="match status" value="4"/>
</dbReference>
<dbReference type="SMART" id="SM00387">
    <property type="entry name" value="HATPase_c"/>
    <property type="match status" value="1"/>
</dbReference>
<dbReference type="PRINTS" id="PR00344">
    <property type="entry name" value="BCTRLSENSOR"/>
</dbReference>
<feature type="transmembrane region" description="Helical" evidence="8">
    <location>
        <begin position="221"/>
        <end position="244"/>
    </location>
</feature>
<feature type="domain" description="PAS" evidence="10">
    <location>
        <begin position="369"/>
        <end position="429"/>
    </location>
</feature>
<dbReference type="SUPFAM" id="SSF55785">
    <property type="entry name" value="PYP-like sensor domain (PAS domain)"/>
    <property type="match status" value="4"/>
</dbReference>
<dbReference type="CDD" id="cd00082">
    <property type="entry name" value="HisKA"/>
    <property type="match status" value="1"/>
</dbReference>
<feature type="transmembrane region" description="Helical" evidence="8">
    <location>
        <begin position="259"/>
        <end position="279"/>
    </location>
</feature>
<feature type="transmembrane region" description="Helical" evidence="8">
    <location>
        <begin position="300"/>
        <end position="316"/>
    </location>
</feature>
<evidence type="ECO:0000256" key="4">
    <source>
        <dbReference type="ARBA" id="ARBA00022679"/>
    </source>
</evidence>
<dbReference type="SUPFAM" id="SSF47384">
    <property type="entry name" value="Homodimeric domain of signal transducing histidine kinase"/>
    <property type="match status" value="1"/>
</dbReference>
<dbReference type="Pfam" id="PF13426">
    <property type="entry name" value="PAS_9"/>
    <property type="match status" value="1"/>
</dbReference>
<dbReference type="eggNOG" id="COG2202">
    <property type="taxonomic scope" value="Bacteria"/>
</dbReference>
<dbReference type="InterPro" id="IPR013655">
    <property type="entry name" value="PAS_fold_3"/>
</dbReference>
<feature type="transmembrane region" description="Helical" evidence="8">
    <location>
        <begin position="328"/>
        <end position="349"/>
    </location>
</feature>
<dbReference type="SMART" id="SM00091">
    <property type="entry name" value="PAS"/>
    <property type="match status" value="4"/>
</dbReference>
<dbReference type="InterPro" id="IPR000014">
    <property type="entry name" value="PAS"/>
</dbReference>
<feature type="domain" description="PAS" evidence="10">
    <location>
        <begin position="762"/>
        <end position="811"/>
    </location>
</feature>
<dbReference type="Pfam" id="PF02518">
    <property type="entry name" value="HATPase_c"/>
    <property type="match status" value="1"/>
</dbReference>
<dbReference type="Pfam" id="PF00512">
    <property type="entry name" value="HisKA"/>
    <property type="match status" value="1"/>
</dbReference>
<evidence type="ECO:0000259" key="11">
    <source>
        <dbReference type="PROSITE" id="PS50113"/>
    </source>
</evidence>
<evidence type="ECO:0000259" key="9">
    <source>
        <dbReference type="PROSITE" id="PS50109"/>
    </source>
</evidence>
<evidence type="ECO:0000256" key="5">
    <source>
        <dbReference type="ARBA" id="ARBA00022777"/>
    </source>
</evidence>
<proteinExistence type="predicted"/>
<dbReference type="STRING" id="251229.Chro_5369"/>
<dbReference type="SUPFAM" id="SSF55874">
    <property type="entry name" value="ATPase domain of HSP90 chaperone/DNA topoisomerase II/histidine kinase"/>
    <property type="match status" value="1"/>
</dbReference>
<keyword evidence="8" id="KW-1133">Transmembrane helix</keyword>
<protein>
    <recommendedName>
        <fullName evidence="2">histidine kinase</fullName>
        <ecNumber evidence="2">2.7.13.3</ecNumber>
    </recommendedName>
</protein>
<comment type="catalytic activity">
    <reaction evidence="1">
        <text>ATP + protein L-histidine = ADP + protein N-phospho-L-histidine.</text>
        <dbReference type="EC" id="2.7.13.3"/>
    </reaction>
</comment>
<dbReference type="HOGENOM" id="CLU_257991_0_0_3"/>
<evidence type="ECO:0000256" key="8">
    <source>
        <dbReference type="SAM" id="Phobius"/>
    </source>
</evidence>
<keyword evidence="8" id="KW-0472">Membrane</keyword>
<dbReference type="FunFam" id="3.30.565.10:FF:000006">
    <property type="entry name" value="Sensor histidine kinase WalK"/>
    <property type="match status" value="1"/>
</dbReference>
<dbReference type="Gene3D" id="1.10.287.130">
    <property type="match status" value="1"/>
</dbReference>
<dbReference type="InterPro" id="IPR003661">
    <property type="entry name" value="HisK_dim/P_dom"/>
</dbReference>
<dbReference type="KEGG" id="cthe:Chro_5369"/>
<dbReference type="PROSITE" id="PS51257">
    <property type="entry name" value="PROKAR_LIPOPROTEIN"/>
    <property type="match status" value="1"/>
</dbReference>
<evidence type="ECO:0000256" key="2">
    <source>
        <dbReference type="ARBA" id="ARBA00012438"/>
    </source>
</evidence>
<accession>K9U908</accession>
<dbReference type="EC" id="2.7.13.3" evidence="2"/>
<dbReference type="InterPro" id="IPR001610">
    <property type="entry name" value="PAC"/>
</dbReference>
<dbReference type="PROSITE" id="PS50113">
    <property type="entry name" value="PAC"/>
    <property type="match status" value="2"/>
</dbReference>
<evidence type="ECO:0000256" key="6">
    <source>
        <dbReference type="ARBA" id="ARBA00023012"/>
    </source>
</evidence>
<feature type="transmembrane region" description="Helical" evidence="8">
    <location>
        <begin position="83"/>
        <end position="105"/>
    </location>
</feature>
<keyword evidence="4" id="KW-0808">Transferase</keyword>
<dbReference type="InParanoid" id="K9U908"/>
<dbReference type="GO" id="GO:0000155">
    <property type="term" value="F:phosphorelay sensor kinase activity"/>
    <property type="evidence" value="ECO:0007669"/>
    <property type="project" value="InterPro"/>
</dbReference>
<dbReference type="InterPro" id="IPR004358">
    <property type="entry name" value="Sig_transdc_His_kin-like_C"/>
</dbReference>
<dbReference type="InterPro" id="IPR036097">
    <property type="entry name" value="HisK_dim/P_sf"/>
</dbReference>
<dbReference type="InterPro" id="IPR000700">
    <property type="entry name" value="PAS-assoc_C"/>
</dbReference>
<name>K9U908_CHRTP</name>
<dbReference type="InterPro" id="IPR036890">
    <property type="entry name" value="HATPase_C_sf"/>
</dbReference>
<dbReference type="InterPro" id="IPR035965">
    <property type="entry name" value="PAS-like_dom_sf"/>
</dbReference>
<feature type="region of interest" description="Disordered" evidence="7">
    <location>
        <begin position="160"/>
        <end position="209"/>
    </location>
</feature>
<sequence>MANLRHSQLLVRVASTIAIGVGCLALIGWIFNIAIFKSVIPGTATIKANAAVAFILAGVSLFIRNGRGAQLCAPTRITTPDSLITKICAAAVALIGLLTLCQYIFNWNLGIDELLVRDLPLSPANPYPGRMADNTALNFVLLGGALWLLAVRFPQPPLQRGASQSSVPGETNPPVRSPQPPLQRGASHHGETNPPLQSPLSRETNPPFPPPFLRGAGGDRIFLAQALSLAVILIALLALIGYAYGVEVFYRFIVYSTSMSWHTAIIFLLLGAGTLLVDLDRGFMAVVTSELNGGIVARRLIPSAIAIPIILGWLILQGYRWKLYDPGFAIALLVLLLIAVYISVIWHNARSLNRIDRDRQRTIATLQESEAKFRRLVESNIIGIYFGDFSGRIFEANDAFLSMMGYTRTELEAGKLYWNRMTPPEYEALDRQRVAEIQAYGACSPFEKEYIRKDGIRVPILLGITQIEGGENGYSACFVIDLTERKQAEIALCESEERFRRAVVNAPFPIVIHAEDGEVVQISQAWTELSGYTADEIPTIAAWAEKAYGEAKDTVKASIERLYSLDRRLEEGEFSITTKQGEKRTWDFSSAPLGRLADGRRLVISMAADVSDRKLTENALRQSEARLRLFVESDVIGILYGDIHGGINYANDAFLHIIGYTRADLEAGRVRWNDLTPPEYLPLDAERIAEARTKGTCTPYEKEYIRQDGTRVFVMLGYALLGENREQSVAFVLDISDRKHAEIERDRFFTLSLDMLCIAGLDGYFKRINPAFETILGFTQKEILQSPYLDLIHPEDREKTLAEVEKLSTGAITINFENRFLCKNGSYKWLIWSSVPDVESKLLYAVGHDVTERKHLEHKLRKQAEVLHKLNATLEERVRQRTAQLEAANQELESFSYSVSHDLRAPLRHIAGFVDLLQKRIKSNTTLDETSQRYLNIIVDTTQLAGKLIDDLLSFSRMGRMEMRFTNIDMNLLVQEVLQELELETKKRQISWQIKALLSVQGDPAMLRLVWRNLIENALKYTKLNSQTEITIGSQILSESQEVVFFVRDNGIGFDMQYVNKLFGVFQRLHSDPNFQGTGVGLANVQRIIHRHGGRVWAEGEIDKGATFFFSLPRLGVRGGE</sequence>
<dbReference type="InterPro" id="IPR003594">
    <property type="entry name" value="HATPase_dom"/>
</dbReference>
<dbReference type="PANTHER" id="PTHR43304:SF1">
    <property type="entry name" value="PAC DOMAIN-CONTAINING PROTEIN"/>
    <property type="match status" value="1"/>
</dbReference>
<evidence type="ECO:0000256" key="3">
    <source>
        <dbReference type="ARBA" id="ARBA00022553"/>
    </source>
</evidence>
<dbReference type="CDD" id="cd00130">
    <property type="entry name" value="PAS"/>
    <property type="match status" value="4"/>
</dbReference>
<dbReference type="EMBL" id="CP003597">
    <property type="protein sequence ID" value="AFY90734.1"/>
    <property type="molecule type" value="Genomic_DNA"/>
</dbReference>
<feature type="domain" description="PAC" evidence="11">
    <location>
        <begin position="814"/>
        <end position="862"/>
    </location>
</feature>
<evidence type="ECO:0000313" key="13">
    <source>
        <dbReference type="Proteomes" id="UP000010384"/>
    </source>
</evidence>
<dbReference type="NCBIfam" id="TIGR00229">
    <property type="entry name" value="sensory_box"/>
    <property type="match status" value="4"/>
</dbReference>
<reference evidence="12 13" key="1">
    <citation type="submission" date="2012-06" db="EMBL/GenBank/DDBJ databases">
        <title>Finished chromosome of genome of Chroococcidiopsis thermalis PCC 7203.</title>
        <authorList>
            <consortium name="US DOE Joint Genome Institute"/>
            <person name="Gugger M."/>
            <person name="Coursin T."/>
            <person name="Rippka R."/>
            <person name="Tandeau De Marsac N."/>
            <person name="Huntemann M."/>
            <person name="Wei C.-L."/>
            <person name="Han J."/>
            <person name="Detter J.C."/>
            <person name="Han C."/>
            <person name="Tapia R."/>
            <person name="Davenport K."/>
            <person name="Daligault H."/>
            <person name="Erkkila T."/>
            <person name="Gu W."/>
            <person name="Munk A.C.C."/>
            <person name="Teshima H."/>
            <person name="Xu Y."/>
            <person name="Chain P."/>
            <person name="Chen A."/>
            <person name="Krypides N."/>
            <person name="Mavromatis K."/>
            <person name="Markowitz V."/>
            <person name="Szeto E."/>
            <person name="Ivanova N."/>
            <person name="Mikhailova N."/>
            <person name="Ovchinnikova G."/>
            <person name="Pagani I."/>
            <person name="Pati A."/>
            <person name="Goodwin L."/>
            <person name="Peters L."/>
            <person name="Pitluck S."/>
            <person name="Woyke T."/>
            <person name="Kerfeld C."/>
        </authorList>
    </citation>
    <scope>NUCLEOTIDE SEQUENCE [LARGE SCALE GENOMIC DNA]</scope>
    <source>
        <strain evidence="12 13">PCC 7203</strain>
    </source>
</reference>
<dbReference type="InterPro" id="IPR052162">
    <property type="entry name" value="Sensor_kinase/Photoreceptor"/>
</dbReference>
<organism evidence="12 13">
    <name type="scientific">Chroococcidiopsis thermalis (strain PCC 7203)</name>
    <dbReference type="NCBI Taxonomy" id="251229"/>
    <lineage>
        <taxon>Bacteria</taxon>
        <taxon>Bacillati</taxon>
        <taxon>Cyanobacteriota</taxon>
        <taxon>Cyanophyceae</taxon>
        <taxon>Chroococcidiopsidales</taxon>
        <taxon>Chroococcidiopsidaceae</taxon>
        <taxon>Chroococcidiopsis</taxon>
    </lineage>
</organism>
<keyword evidence="6" id="KW-0902">Two-component regulatory system</keyword>
<keyword evidence="8" id="KW-0812">Transmembrane</keyword>
<evidence type="ECO:0000256" key="7">
    <source>
        <dbReference type="SAM" id="MobiDB-lite"/>
    </source>
</evidence>
<dbReference type="Gene3D" id="3.30.565.10">
    <property type="entry name" value="Histidine kinase-like ATPase, C-terminal domain"/>
    <property type="match status" value="1"/>
</dbReference>
<keyword evidence="5 12" id="KW-0418">Kinase</keyword>
<feature type="domain" description="Histidine kinase" evidence="9">
    <location>
        <begin position="898"/>
        <end position="1116"/>
    </location>
</feature>
<feature type="domain" description="PAS" evidence="10">
    <location>
        <begin position="623"/>
        <end position="665"/>
    </location>
</feature>
<dbReference type="SMART" id="SM00086">
    <property type="entry name" value="PAC"/>
    <property type="match status" value="4"/>
</dbReference>
<dbReference type="InterPro" id="IPR005467">
    <property type="entry name" value="His_kinase_dom"/>
</dbReference>
<dbReference type="PANTHER" id="PTHR43304">
    <property type="entry name" value="PHYTOCHROME-LIKE PROTEIN CPH1"/>
    <property type="match status" value="1"/>
</dbReference>
<dbReference type="Pfam" id="PF08447">
    <property type="entry name" value="PAS_3"/>
    <property type="match status" value="2"/>
</dbReference>
<evidence type="ECO:0000313" key="12">
    <source>
        <dbReference type="EMBL" id="AFY90734.1"/>
    </source>
</evidence>